<gene>
    <name evidence="2" type="ORF">SAMN05192549_114125</name>
</gene>
<sequence length="403" mass="45287">MKKYLPALLGGLLFAAIACAEETPVEEDLYLSAMQSIADGRRADASLILERLIARGPQHAGEWLDLAMIQCALGHDADAEALFARIERDFQPPPGIRDIIAQQREQGCYRWKAQTLWNVTGARGYDSNVNQGASTPYFTDSNGIPLELLPEYKPHSDHYSVASGDYLREITPDGDLAFAQAHLRQYDRQSSYNTASLFVGAEHPWQAGRWQLRSTGLLGALTLGGVLYQEQAQVQLRAAPPWKLPKGYDFSLLGSVSRTSYKTLAHFDATTVELRNMLGYRNDTTQAQLALGYQRDLGSDLRPGGDRSGWSARLYGRRVVTDALQAELELSGQRWTGASVYSPTVIDVIRKQNNVVLRGVLSYSLQRNQTLQLEWREVRNRENIPIFQYDAHQIQLSWRWSNL</sequence>
<protein>
    <submittedName>
        <fullName evidence="2">Tetratricopeptide repeat-containing protein</fullName>
    </submittedName>
</protein>
<reference evidence="3" key="1">
    <citation type="submission" date="2016-11" db="EMBL/GenBank/DDBJ databases">
        <authorList>
            <person name="Varghese N."/>
            <person name="Submissions S."/>
        </authorList>
    </citation>
    <scope>NUCLEOTIDE SEQUENCE [LARGE SCALE GENOMIC DNA]</scope>
    <source>
        <strain evidence="3">Sac-22</strain>
    </source>
</reference>
<feature type="chain" id="PRO_5013269262" evidence="1">
    <location>
        <begin position="21"/>
        <end position="403"/>
    </location>
</feature>
<proteinExistence type="predicted"/>
<dbReference type="InterPro" id="IPR011990">
    <property type="entry name" value="TPR-like_helical_dom_sf"/>
</dbReference>
<dbReference type="SUPFAM" id="SSF48452">
    <property type="entry name" value="TPR-like"/>
    <property type="match status" value="1"/>
</dbReference>
<dbReference type="Proteomes" id="UP000184339">
    <property type="component" value="Unassembled WGS sequence"/>
</dbReference>
<organism evidence="2 3">
    <name type="scientific">Duganella sacchari</name>
    <dbReference type="NCBI Taxonomy" id="551987"/>
    <lineage>
        <taxon>Bacteria</taxon>
        <taxon>Pseudomonadati</taxon>
        <taxon>Pseudomonadota</taxon>
        <taxon>Betaproteobacteria</taxon>
        <taxon>Burkholderiales</taxon>
        <taxon>Oxalobacteraceae</taxon>
        <taxon>Telluria group</taxon>
        <taxon>Duganella</taxon>
    </lineage>
</organism>
<name>A0A1M7R8G0_9BURK</name>
<dbReference type="PROSITE" id="PS51257">
    <property type="entry name" value="PROKAR_LIPOPROTEIN"/>
    <property type="match status" value="1"/>
</dbReference>
<keyword evidence="1" id="KW-0732">Signal</keyword>
<dbReference type="OrthoDB" id="8768878at2"/>
<feature type="signal peptide" evidence="1">
    <location>
        <begin position="1"/>
        <end position="20"/>
    </location>
</feature>
<evidence type="ECO:0000313" key="2">
    <source>
        <dbReference type="EMBL" id="SHN42614.1"/>
    </source>
</evidence>
<evidence type="ECO:0000256" key="1">
    <source>
        <dbReference type="SAM" id="SignalP"/>
    </source>
</evidence>
<evidence type="ECO:0000313" key="3">
    <source>
        <dbReference type="Proteomes" id="UP000184339"/>
    </source>
</evidence>
<dbReference type="AlphaFoldDB" id="A0A1M7R8G0"/>
<dbReference type="RefSeq" id="WP_084560338.1">
    <property type="nucleotide sequence ID" value="NZ_FRCX01000014.1"/>
</dbReference>
<keyword evidence="3" id="KW-1185">Reference proteome</keyword>
<dbReference type="STRING" id="551987.SAMN05192549_114125"/>
<accession>A0A1M7R8G0</accession>
<dbReference type="EMBL" id="FRCX01000014">
    <property type="protein sequence ID" value="SHN42614.1"/>
    <property type="molecule type" value="Genomic_DNA"/>
</dbReference>